<comment type="caution">
    <text evidence="1">The sequence shown here is derived from an EMBL/GenBank/DDBJ whole genome shotgun (WGS) entry which is preliminary data.</text>
</comment>
<organism evidence="1 2">
    <name type="scientific">Carnobacterium antarcticum</name>
    <dbReference type="NCBI Taxonomy" id="2126436"/>
    <lineage>
        <taxon>Bacteria</taxon>
        <taxon>Bacillati</taxon>
        <taxon>Bacillota</taxon>
        <taxon>Bacilli</taxon>
        <taxon>Lactobacillales</taxon>
        <taxon>Carnobacteriaceae</taxon>
        <taxon>Carnobacterium</taxon>
    </lineage>
</organism>
<dbReference type="RefSeq" id="WP_058918156.1">
    <property type="nucleotide sequence ID" value="NZ_JBHSQC010000025.1"/>
</dbReference>
<reference evidence="2" key="1">
    <citation type="journal article" date="2019" name="Int. J. Syst. Evol. Microbiol.">
        <title>The Global Catalogue of Microorganisms (GCM) 10K type strain sequencing project: providing services to taxonomists for standard genome sequencing and annotation.</title>
        <authorList>
            <consortium name="The Broad Institute Genomics Platform"/>
            <consortium name="The Broad Institute Genome Sequencing Center for Infectious Disease"/>
            <person name="Wu L."/>
            <person name="Ma J."/>
        </authorList>
    </citation>
    <scope>NUCLEOTIDE SEQUENCE [LARGE SCALE GENOMIC DNA]</scope>
    <source>
        <strain evidence="2">KCTC 42143</strain>
    </source>
</reference>
<proteinExistence type="predicted"/>
<dbReference type="EMBL" id="JBHUFF010000013">
    <property type="protein sequence ID" value="MFD1799673.1"/>
    <property type="molecule type" value="Genomic_DNA"/>
</dbReference>
<protein>
    <recommendedName>
        <fullName evidence="3">DUF1292 domain-containing protein</fullName>
    </recommendedName>
</protein>
<sequence length="84" mass="9921">MATMDDILFDLEINYELEFIYQGQHYYLGYNDDGCFVLESPDKEIGATHSDDYTEILDIPIFEDGKTIREAFNEIEFTFYQPKD</sequence>
<dbReference type="Proteomes" id="UP001597285">
    <property type="component" value="Unassembled WGS sequence"/>
</dbReference>
<evidence type="ECO:0000313" key="2">
    <source>
        <dbReference type="Proteomes" id="UP001597285"/>
    </source>
</evidence>
<gene>
    <name evidence="1" type="ORF">ACFSBK_07380</name>
</gene>
<evidence type="ECO:0008006" key="3">
    <source>
        <dbReference type="Google" id="ProtNLM"/>
    </source>
</evidence>
<name>A0ABW4NNG4_9LACT</name>
<keyword evidence="2" id="KW-1185">Reference proteome</keyword>
<evidence type="ECO:0000313" key="1">
    <source>
        <dbReference type="EMBL" id="MFD1799673.1"/>
    </source>
</evidence>
<accession>A0ABW4NNG4</accession>